<gene>
    <name evidence="2" type="ORF">HG535_0C01090</name>
</gene>
<evidence type="ECO:0000259" key="1">
    <source>
        <dbReference type="Pfam" id="PF25995"/>
    </source>
</evidence>
<dbReference type="OrthoDB" id="19806at2759"/>
<dbReference type="Pfam" id="PF25995">
    <property type="entry name" value="STB6_N"/>
    <property type="match status" value="1"/>
</dbReference>
<proteinExistence type="predicted"/>
<dbReference type="PANTHER" id="PTHR31011">
    <property type="entry name" value="PROTEIN STB2-RELATED"/>
    <property type="match status" value="1"/>
</dbReference>
<protein>
    <recommendedName>
        <fullName evidence="1">STB6-like N-terminal domain-containing protein</fullName>
    </recommendedName>
</protein>
<evidence type="ECO:0000313" key="2">
    <source>
        <dbReference type="EMBL" id="QLG71760.1"/>
    </source>
</evidence>
<dbReference type="GO" id="GO:0070822">
    <property type="term" value="C:Sin3-type complex"/>
    <property type="evidence" value="ECO:0007669"/>
    <property type="project" value="TreeGrafter"/>
</dbReference>
<reference evidence="2 3" key="1">
    <citation type="submission" date="2020-07" db="EMBL/GenBank/DDBJ databases">
        <title>The yeast mating-type switching endonuclease HO is a domesticated member of an unorthodox homing genetic element family.</title>
        <authorList>
            <person name="Coughlan A.Y."/>
            <person name="Lombardi L."/>
            <person name="Braun-Galleani S."/>
            <person name="Martos A.R."/>
            <person name="Galeote V."/>
            <person name="Bigey F."/>
            <person name="Dequin S."/>
            <person name="Byrne K.P."/>
            <person name="Wolfe K.H."/>
        </authorList>
    </citation>
    <scope>NUCLEOTIDE SEQUENCE [LARGE SCALE GENOMIC DNA]</scope>
    <source>
        <strain evidence="2 3">NRRL Y-6702</strain>
    </source>
</reference>
<dbReference type="GeneID" id="59235456"/>
<feature type="domain" description="STB6-like N-terminal" evidence="1">
    <location>
        <begin position="32"/>
        <end position="168"/>
    </location>
</feature>
<dbReference type="InterPro" id="IPR038919">
    <property type="entry name" value="STB2/STB2"/>
</dbReference>
<dbReference type="PANTHER" id="PTHR31011:SF2">
    <property type="entry name" value="PROTEIN STB2-RELATED"/>
    <property type="match status" value="1"/>
</dbReference>
<dbReference type="KEGG" id="zmk:HG535_0C01090"/>
<dbReference type="InterPro" id="IPR059025">
    <property type="entry name" value="STB6_N"/>
</dbReference>
<keyword evidence="3" id="KW-1185">Reference proteome</keyword>
<sequence>MNLDDGNLHQEKDSMNANRFMYRPLSTELLASFVFPDIGALHASRLELFVNLNFKEIEVHGFEIYIVEQWAAERKLSTIITSYTGNDMDVVHAVQVVLPQNAEKWPDSLKRYYRDISHFAQPKVTPKGTLFVTNLASVPSTLNLLHVECGDLRVIWTNFKANYDLKKMRCGGRSALLLCAPSSAAEDKFSQLYKITIGSELRKRYLQQIELEEFAQPSGSVWRYNPVIELITLVQIALSYFNLFHRDKDGLLCEDTEHAISNWWTKYGKFYLGLERPKNEGTLGPTTVSSLISLVLSCYFKLKVEDCTSSKDPFEEDDFFASIHIFQRKYNILRKPGSVYLDDKTLEKLFEVSEKTSNTDIFKFKKVVKSTVQDIAGKGNPLQLSNEILTTDLDFLVKNIHGGSLGLLWKCKGRPRWRIKKKLSEKLSFCEIRYFRGNPSAVLERQAVYLNEMKLNGVEVDSTDSSDQDKQVFDNKLIKYNTSSSSISASSMVCNYDKNKYARNFGTNKVYHGEYYRRNSIPMLDNETSASLDHAVEIEDDRSNCMYRSNSYSRVQDITESWDLPFDPSSVKMARDMLQIKRKLEIQRRKDDITHGYMGEHEGKSACDESKVVFNDLMTELKGDYQNFNNRVIDLDKKHEEIETKQTLLKGEMRELNSLSSKFQYDMRILEVRTRDVEDSVRQFDSKLASVQKSLVDQGLGIAMAVDSLSDKARFEVCIHNLLNAENTGYEGLCFKVLSKNFLRSIEENIRDWGSWLCGKVFYKSQLGKNEKNIT</sequence>
<evidence type="ECO:0000313" key="3">
    <source>
        <dbReference type="Proteomes" id="UP000509704"/>
    </source>
</evidence>
<name>A0A7H9AZB8_ZYGMR</name>
<dbReference type="AlphaFoldDB" id="A0A7H9AZB8"/>
<dbReference type="EMBL" id="CP058606">
    <property type="protein sequence ID" value="QLG71760.1"/>
    <property type="molecule type" value="Genomic_DNA"/>
</dbReference>
<accession>A0A7H9AZB8</accession>
<organism evidence="2 3">
    <name type="scientific">Zygotorulaspora mrakii</name>
    <name type="common">Zygosaccharomyces mrakii</name>
    <dbReference type="NCBI Taxonomy" id="42260"/>
    <lineage>
        <taxon>Eukaryota</taxon>
        <taxon>Fungi</taxon>
        <taxon>Dikarya</taxon>
        <taxon>Ascomycota</taxon>
        <taxon>Saccharomycotina</taxon>
        <taxon>Saccharomycetes</taxon>
        <taxon>Saccharomycetales</taxon>
        <taxon>Saccharomycetaceae</taxon>
        <taxon>Zygotorulaspora</taxon>
    </lineage>
</organism>
<dbReference type="Proteomes" id="UP000509704">
    <property type="component" value="Chromosome 3"/>
</dbReference>
<dbReference type="RefSeq" id="XP_037143488.1">
    <property type="nucleotide sequence ID" value="XM_037287593.1"/>
</dbReference>